<feature type="compositionally biased region" description="Basic and acidic residues" evidence="1">
    <location>
        <begin position="124"/>
        <end position="134"/>
    </location>
</feature>
<comment type="caution">
    <text evidence="3">The sequence shown here is derived from an EMBL/GenBank/DDBJ whole genome shotgun (WGS) entry which is preliminary data.</text>
</comment>
<protein>
    <submittedName>
        <fullName evidence="3">Uncharacterized protein</fullName>
    </submittedName>
</protein>
<feature type="compositionally biased region" description="Basic and acidic residues" evidence="1">
    <location>
        <begin position="205"/>
        <end position="217"/>
    </location>
</feature>
<gene>
    <name evidence="3" type="ORF">MINT15_17760</name>
</gene>
<keyword evidence="2" id="KW-1133">Transmembrane helix</keyword>
<feature type="compositionally biased region" description="Low complexity" evidence="1">
    <location>
        <begin position="85"/>
        <end position="100"/>
    </location>
</feature>
<proteinExistence type="predicted"/>
<feature type="compositionally biased region" description="Basic and acidic residues" evidence="1">
    <location>
        <begin position="150"/>
        <end position="166"/>
    </location>
</feature>
<evidence type="ECO:0000313" key="3">
    <source>
        <dbReference type="EMBL" id="KHF44894.1"/>
    </source>
</evidence>
<keyword evidence="2" id="KW-0812">Transmembrane</keyword>
<feature type="compositionally biased region" description="Acidic residues" evidence="1">
    <location>
        <begin position="69"/>
        <end position="81"/>
    </location>
</feature>
<reference evidence="3 4" key="1">
    <citation type="submission" date="2014-10" db="EMBL/GenBank/DDBJ databases">
        <title>Genome sequence of Micropolyspora internatus JCM3315.</title>
        <authorList>
            <person name="Shin S.-K."/>
            <person name="Yi H."/>
        </authorList>
    </citation>
    <scope>NUCLEOTIDE SEQUENCE [LARGE SCALE GENOMIC DNA]</scope>
    <source>
        <strain evidence="3 4">JCM 3315</strain>
    </source>
</reference>
<dbReference type="EMBL" id="JRZE01000003">
    <property type="protein sequence ID" value="KHF44894.1"/>
    <property type="molecule type" value="Genomic_DNA"/>
</dbReference>
<feature type="region of interest" description="Disordered" evidence="1">
    <location>
        <begin position="200"/>
        <end position="229"/>
    </location>
</feature>
<evidence type="ECO:0000313" key="4">
    <source>
        <dbReference type="Proteomes" id="UP000030848"/>
    </source>
</evidence>
<organism evidence="3 4">
    <name type="scientific">Saccharomonospora viridis</name>
    <dbReference type="NCBI Taxonomy" id="1852"/>
    <lineage>
        <taxon>Bacteria</taxon>
        <taxon>Bacillati</taxon>
        <taxon>Actinomycetota</taxon>
        <taxon>Actinomycetes</taxon>
        <taxon>Pseudonocardiales</taxon>
        <taxon>Pseudonocardiaceae</taxon>
        <taxon>Saccharomonospora</taxon>
    </lineage>
</organism>
<evidence type="ECO:0000256" key="2">
    <source>
        <dbReference type="SAM" id="Phobius"/>
    </source>
</evidence>
<keyword evidence="2" id="KW-0472">Membrane</keyword>
<evidence type="ECO:0000256" key="1">
    <source>
        <dbReference type="SAM" id="MobiDB-lite"/>
    </source>
</evidence>
<dbReference type="AlphaFoldDB" id="A0A837DEV0"/>
<name>A0A837DEV0_9PSEU</name>
<feature type="region of interest" description="Disordered" evidence="1">
    <location>
        <begin position="69"/>
        <end position="184"/>
    </location>
</feature>
<feature type="compositionally biased region" description="Polar residues" evidence="1">
    <location>
        <begin position="218"/>
        <end position="229"/>
    </location>
</feature>
<accession>A0A837DEV0</accession>
<dbReference type="Proteomes" id="UP000030848">
    <property type="component" value="Unassembled WGS sequence"/>
</dbReference>
<feature type="transmembrane region" description="Helical" evidence="2">
    <location>
        <begin position="35"/>
        <end position="53"/>
    </location>
</feature>
<sequence>MLDRTGILSASATSLDVDSDLPDDAYRPRTYRSRIFGLATVALMLAVAVIGVLDREHRRTEVARNVVDGVDDVEDSPDVDEVERVPIASSSHPSPSVLHVPGHEAVSVPRPSNAQVAPSAPEVRLTEVKDRPERSPSPSGAPTEVGLPTQDRERVPAEVLRVDRSEPPMPTQLPGADGSDEMLDIPVPASWCREHEQWWATSDGRWGDERDPRRSETIRTSASVRPGNS</sequence>